<gene>
    <name evidence="2" type="ORF">ZHAS_00008855</name>
</gene>
<proteinExistence type="predicted"/>
<evidence type="ECO:0000313" key="4">
    <source>
        <dbReference type="Proteomes" id="UP000030765"/>
    </source>
</evidence>
<evidence type="ECO:0000256" key="1">
    <source>
        <dbReference type="SAM" id="MobiDB-lite"/>
    </source>
</evidence>
<organism evidence="2">
    <name type="scientific">Anopheles sinensis</name>
    <name type="common">Mosquito</name>
    <dbReference type="NCBI Taxonomy" id="74873"/>
    <lineage>
        <taxon>Eukaryota</taxon>
        <taxon>Metazoa</taxon>
        <taxon>Ecdysozoa</taxon>
        <taxon>Arthropoda</taxon>
        <taxon>Hexapoda</taxon>
        <taxon>Insecta</taxon>
        <taxon>Pterygota</taxon>
        <taxon>Neoptera</taxon>
        <taxon>Endopterygota</taxon>
        <taxon>Diptera</taxon>
        <taxon>Nematocera</taxon>
        <taxon>Culicoidea</taxon>
        <taxon>Culicidae</taxon>
        <taxon>Anophelinae</taxon>
        <taxon>Anopheles</taxon>
    </lineage>
</organism>
<dbReference type="Proteomes" id="UP000030765">
    <property type="component" value="Unassembled WGS sequence"/>
</dbReference>
<keyword evidence="2" id="KW-0328">Glycosyltransferase</keyword>
<sequence length="53" mass="6047">MDDEQQAMTVGRQRTYTGSGYRNQLTMPPRGQLLRGRVIAIGIALWQRNENPT</sequence>
<dbReference type="EMBL" id="KE525079">
    <property type="protein sequence ID" value="KFB41264.1"/>
    <property type="molecule type" value="Genomic_DNA"/>
</dbReference>
<dbReference type="GO" id="GO:0016757">
    <property type="term" value="F:glycosyltransferase activity"/>
    <property type="evidence" value="ECO:0007669"/>
    <property type="project" value="UniProtKB-KW"/>
</dbReference>
<name>A0A084VTH0_ANOSI</name>
<evidence type="ECO:0000313" key="2">
    <source>
        <dbReference type="EMBL" id="KFB41264.1"/>
    </source>
</evidence>
<keyword evidence="2" id="KW-0808">Transferase</keyword>
<evidence type="ECO:0000313" key="3">
    <source>
        <dbReference type="EnsemblMetazoa" id="ASIC008855-PA"/>
    </source>
</evidence>
<dbReference type="EMBL" id="ATLV01016353">
    <property type="status" value="NOT_ANNOTATED_CDS"/>
    <property type="molecule type" value="Genomic_DNA"/>
</dbReference>
<reference evidence="2 4" key="1">
    <citation type="journal article" date="2014" name="BMC Genomics">
        <title>Genome sequence of Anopheles sinensis provides insight into genetics basis of mosquito competence for malaria parasites.</title>
        <authorList>
            <person name="Zhou D."/>
            <person name="Zhang D."/>
            <person name="Ding G."/>
            <person name="Shi L."/>
            <person name="Hou Q."/>
            <person name="Ye Y."/>
            <person name="Xu Y."/>
            <person name="Zhou H."/>
            <person name="Xiong C."/>
            <person name="Li S."/>
            <person name="Yu J."/>
            <person name="Hong S."/>
            <person name="Yu X."/>
            <person name="Zou P."/>
            <person name="Chen C."/>
            <person name="Chang X."/>
            <person name="Wang W."/>
            <person name="Lv Y."/>
            <person name="Sun Y."/>
            <person name="Ma L."/>
            <person name="Shen B."/>
            <person name="Zhu C."/>
        </authorList>
    </citation>
    <scope>NUCLEOTIDE SEQUENCE [LARGE SCALE GENOMIC DNA]</scope>
</reference>
<dbReference type="AlphaFoldDB" id="A0A084VTH0"/>
<accession>A0A084VTH0</accession>
<keyword evidence="4" id="KW-1185">Reference proteome</keyword>
<dbReference type="VEuPathDB" id="VectorBase:ASIC008855"/>
<protein>
    <submittedName>
        <fullName evidence="2 3">Nicotinate-nucleotide--dimethylbenzimidazole phosphoribosyltransferase</fullName>
    </submittedName>
</protein>
<reference evidence="3" key="2">
    <citation type="submission" date="2020-05" db="UniProtKB">
        <authorList>
            <consortium name="EnsemblMetazoa"/>
        </authorList>
    </citation>
    <scope>IDENTIFICATION</scope>
</reference>
<dbReference type="EnsemblMetazoa" id="ASIC008855-RA">
    <property type="protein sequence ID" value="ASIC008855-PA"/>
    <property type="gene ID" value="ASIC008855"/>
</dbReference>
<feature type="region of interest" description="Disordered" evidence="1">
    <location>
        <begin position="1"/>
        <end position="28"/>
    </location>
</feature>
<feature type="compositionally biased region" description="Polar residues" evidence="1">
    <location>
        <begin position="1"/>
        <end position="26"/>
    </location>
</feature>